<gene>
    <name evidence="1" type="ORF">NTJ_15263</name>
</gene>
<dbReference type="EMBL" id="AP028922">
    <property type="protein sequence ID" value="BET02445.1"/>
    <property type="molecule type" value="Genomic_DNA"/>
</dbReference>
<dbReference type="Proteomes" id="UP001307889">
    <property type="component" value="Chromosome 14"/>
</dbReference>
<evidence type="ECO:0000313" key="1">
    <source>
        <dbReference type="EMBL" id="BET02445.1"/>
    </source>
</evidence>
<name>A0ABN7BDJ2_9HEMI</name>
<sequence length="82" mass="8956">MGWRADVIAGGPRVIHHEGDSPPAGLVCCFVARRLSSQFAPVRQFTSTASCSASWERGNSRNETQFREQVNRIGRPVGGITQ</sequence>
<reference evidence="1 2" key="1">
    <citation type="submission" date="2023-09" db="EMBL/GenBank/DDBJ databases">
        <title>Nesidiocoris tenuis whole genome shotgun sequence.</title>
        <authorList>
            <person name="Shibata T."/>
            <person name="Shimoda M."/>
            <person name="Kobayashi T."/>
            <person name="Uehara T."/>
        </authorList>
    </citation>
    <scope>NUCLEOTIDE SEQUENCE [LARGE SCALE GENOMIC DNA]</scope>
    <source>
        <strain evidence="1 2">Japan</strain>
    </source>
</reference>
<proteinExistence type="predicted"/>
<accession>A0ABN7BDJ2</accession>
<keyword evidence="2" id="KW-1185">Reference proteome</keyword>
<evidence type="ECO:0000313" key="2">
    <source>
        <dbReference type="Proteomes" id="UP001307889"/>
    </source>
</evidence>
<protein>
    <submittedName>
        <fullName evidence="1">Uncharacterized protein</fullName>
    </submittedName>
</protein>
<organism evidence="1 2">
    <name type="scientific">Nesidiocoris tenuis</name>
    <dbReference type="NCBI Taxonomy" id="355587"/>
    <lineage>
        <taxon>Eukaryota</taxon>
        <taxon>Metazoa</taxon>
        <taxon>Ecdysozoa</taxon>
        <taxon>Arthropoda</taxon>
        <taxon>Hexapoda</taxon>
        <taxon>Insecta</taxon>
        <taxon>Pterygota</taxon>
        <taxon>Neoptera</taxon>
        <taxon>Paraneoptera</taxon>
        <taxon>Hemiptera</taxon>
        <taxon>Heteroptera</taxon>
        <taxon>Panheteroptera</taxon>
        <taxon>Cimicomorpha</taxon>
        <taxon>Miridae</taxon>
        <taxon>Dicyphina</taxon>
        <taxon>Nesidiocoris</taxon>
    </lineage>
</organism>